<name>A0A453G4C6_AEGTS</name>
<proteinExistence type="predicted"/>
<keyword evidence="2" id="KW-1185">Reference proteome</keyword>
<dbReference type="Proteomes" id="UP000015105">
    <property type="component" value="Chromosome 3D"/>
</dbReference>
<reference evidence="1" key="3">
    <citation type="journal article" date="2017" name="Nature">
        <title>Genome sequence of the progenitor of the wheat D genome Aegilops tauschii.</title>
        <authorList>
            <person name="Luo M.C."/>
            <person name="Gu Y.Q."/>
            <person name="Puiu D."/>
            <person name="Wang H."/>
            <person name="Twardziok S.O."/>
            <person name="Deal K.R."/>
            <person name="Huo N."/>
            <person name="Zhu T."/>
            <person name="Wang L."/>
            <person name="Wang Y."/>
            <person name="McGuire P.E."/>
            <person name="Liu S."/>
            <person name="Long H."/>
            <person name="Ramasamy R.K."/>
            <person name="Rodriguez J.C."/>
            <person name="Van S.L."/>
            <person name="Yuan L."/>
            <person name="Wang Z."/>
            <person name="Xia Z."/>
            <person name="Xiao L."/>
            <person name="Anderson O.D."/>
            <person name="Ouyang S."/>
            <person name="Liang Y."/>
            <person name="Zimin A.V."/>
            <person name="Pertea G."/>
            <person name="Qi P."/>
            <person name="Bennetzen J.L."/>
            <person name="Dai X."/>
            <person name="Dawson M.W."/>
            <person name="Muller H.G."/>
            <person name="Kugler K."/>
            <person name="Rivarola-Duarte L."/>
            <person name="Spannagl M."/>
            <person name="Mayer K.F.X."/>
            <person name="Lu F.H."/>
            <person name="Bevan M.W."/>
            <person name="Leroy P."/>
            <person name="Li P."/>
            <person name="You F.M."/>
            <person name="Sun Q."/>
            <person name="Liu Z."/>
            <person name="Lyons E."/>
            <person name="Wicker T."/>
            <person name="Salzberg S.L."/>
            <person name="Devos K.M."/>
            <person name="Dvorak J."/>
        </authorList>
    </citation>
    <scope>NUCLEOTIDE SEQUENCE [LARGE SCALE GENOMIC DNA]</scope>
    <source>
        <strain evidence="1">cv. AL8/78</strain>
    </source>
</reference>
<reference evidence="1" key="5">
    <citation type="journal article" date="2021" name="G3 (Bethesda)">
        <title>Aegilops tauschii genome assembly Aet v5.0 features greater sequence contiguity and improved annotation.</title>
        <authorList>
            <person name="Wang L."/>
            <person name="Zhu T."/>
            <person name="Rodriguez J.C."/>
            <person name="Deal K.R."/>
            <person name="Dubcovsky J."/>
            <person name="McGuire P.E."/>
            <person name="Lux T."/>
            <person name="Spannagl M."/>
            <person name="Mayer K.F.X."/>
            <person name="Baldrich P."/>
            <person name="Meyers B.C."/>
            <person name="Huo N."/>
            <person name="Gu Y.Q."/>
            <person name="Zhou H."/>
            <person name="Devos K.M."/>
            <person name="Bennetzen J.L."/>
            <person name="Unver T."/>
            <person name="Budak H."/>
            <person name="Gulick P.J."/>
            <person name="Galiba G."/>
            <person name="Kalapos B."/>
            <person name="Nelson D.R."/>
            <person name="Li P."/>
            <person name="You F.M."/>
            <person name="Luo M.C."/>
            <person name="Dvorak J."/>
        </authorList>
    </citation>
    <scope>NUCLEOTIDE SEQUENCE [LARGE SCALE GENOMIC DNA]</scope>
    <source>
        <strain evidence="1">cv. AL8/78</strain>
    </source>
</reference>
<evidence type="ECO:0000313" key="2">
    <source>
        <dbReference type="Proteomes" id="UP000015105"/>
    </source>
</evidence>
<protein>
    <submittedName>
        <fullName evidence="1">Uncharacterized protein</fullName>
    </submittedName>
</protein>
<reference evidence="2" key="2">
    <citation type="journal article" date="2017" name="Nat. Plants">
        <title>The Aegilops tauschii genome reveals multiple impacts of transposons.</title>
        <authorList>
            <person name="Zhao G."/>
            <person name="Zou C."/>
            <person name="Li K."/>
            <person name="Wang K."/>
            <person name="Li T."/>
            <person name="Gao L."/>
            <person name="Zhang X."/>
            <person name="Wang H."/>
            <person name="Yang Z."/>
            <person name="Liu X."/>
            <person name="Jiang W."/>
            <person name="Mao L."/>
            <person name="Kong X."/>
            <person name="Jiao Y."/>
            <person name="Jia J."/>
        </authorList>
    </citation>
    <scope>NUCLEOTIDE SEQUENCE [LARGE SCALE GENOMIC DNA]</scope>
    <source>
        <strain evidence="2">cv. AL8/78</strain>
    </source>
</reference>
<dbReference type="PANTHER" id="PTHR47030:SF4">
    <property type="entry name" value="FUNGAL LIPASE-LIKE DOMAIN-CONTAINING PROTEIN"/>
    <property type="match status" value="1"/>
</dbReference>
<reference evidence="1" key="4">
    <citation type="submission" date="2019-03" db="UniProtKB">
        <authorList>
            <consortium name="EnsemblPlants"/>
        </authorList>
    </citation>
    <scope>IDENTIFICATION</scope>
</reference>
<dbReference type="EnsemblPlants" id="AET3Gv20879300.22">
    <property type="protein sequence ID" value="AET3Gv20879300.22"/>
    <property type="gene ID" value="AET3Gv20879300"/>
</dbReference>
<dbReference type="PANTHER" id="PTHR47030">
    <property type="entry name" value="LIPASE CLASS 3 FAMILY PROTEIN"/>
    <property type="match status" value="1"/>
</dbReference>
<sequence>MHAHSLLPGIVHNDEFSSRLSMNSVIRLRGAAIKALTKDTSPNSTKVSKLVSGFTSNKRHDEQHAVVRCASSGALQTVSDAKQSNGQIHGKSVMHTVRGGVFLFGQAISCLVNTPKHRISSTAAINYELGRSRTTLTYNGEKLTVAS</sequence>
<organism evidence="1 2">
    <name type="scientific">Aegilops tauschii subsp. strangulata</name>
    <name type="common">Goatgrass</name>
    <dbReference type="NCBI Taxonomy" id="200361"/>
    <lineage>
        <taxon>Eukaryota</taxon>
        <taxon>Viridiplantae</taxon>
        <taxon>Streptophyta</taxon>
        <taxon>Embryophyta</taxon>
        <taxon>Tracheophyta</taxon>
        <taxon>Spermatophyta</taxon>
        <taxon>Magnoliopsida</taxon>
        <taxon>Liliopsida</taxon>
        <taxon>Poales</taxon>
        <taxon>Poaceae</taxon>
        <taxon>BOP clade</taxon>
        <taxon>Pooideae</taxon>
        <taxon>Triticodae</taxon>
        <taxon>Triticeae</taxon>
        <taxon>Triticinae</taxon>
        <taxon>Aegilops</taxon>
    </lineage>
</organism>
<evidence type="ECO:0000313" key="1">
    <source>
        <dbReference type="EnsemblPlants" id="AET3Gv20879300.22"/>
    </source>
</evidence>
<accession>A0A453G4C6</accession>
<dbReference type="Gramene" id="AET3Gv20879300.22">
    <property type="protein sequence ID" value="AET3Gv20879300.22"/>
    <property type="gene ID" value="AET3Gv20879300"/>
</dbReference>
<reference evidence="2" key="1">
    <citation type="journal article" date="2014" name="Science">
        <title>Ancient hybridizations among the ancestral genomes of bread wheat.</title>
        <authorList>
            <consortium name="International Wheat Genome Sequencing Consortium,"/>
            <person name="Marcussen T."/>
            <person name="Sandve S.R."/>
            <person name="Heier L."/>
            <person name="Spannagl M."/>
            <person name="Pfeifer M."/>
            <person name="Jakobsen K.S."/>
            <person name="Wulff B.B."/>
            <person name="Steuernagel B."/>
            <person name="Mayer K.F."/>
            <person name="Olsen O.A."/>
        </authorList>
    </citation>
    <scope>NUCLEOTIDE SEQUENCE [LARGE SCALE GENOMIC DNA]</scope>
    <source>
        <strain evidence="2">cv. AL8/78</strain>
    </source>
</reference>
<dbReference type="AlphaFoldDB" id="A0A453G4C6"/>